<organism evidence="9 10">
    <name type="scientific">Candidatus Galacturonatibacter soehngenii</name>
    <dbReference type="NCBI Taxonomy" id="2307010"/>
    <lineage>
        <taxon>Bacteria</taxon>
        <taxon>Bacillati</taxon>
        <taxon>Bacillota</taxon>
        <taxon>Clostridia</taxon>
        <taxon>Lachnospirales</taxon>
        <taxon>Lachnospiraceae</taxon>
        <taxon>Candidatus Galacturonatibacter</taxon>
    </lineage>
</organism>
<keyword evidence="10" id="KW-1185">Reference proteome</keyword>
<evidence type="ECO:0000256" key="5">
    <source>
        <dbReference type="PIRSR" id="PIRSR001430-1"/>
    </source>
</evidence>
<dbReference type="InterPro" id="IPR001406">
    <property type="entry name" value="PsdUridine_synth_TruA"/>
</dbReference>
<evidence type="ECO:0000256" key="2">
    <source>
        <dbReference type="ARBA" id="ARBA00022694"/>
    </source>
</evidence>
<comment type="similarity">
    <text evidence="1 4 7">Belongs to the tRNA pseudouridine synthase TruA family.</text>
</comment>
<dbReference type="GO" id="GO:0003723">
    <property type="term" value="F:RNA binding"/>
    <property type="evidence" value="ECO:0007669"/>
    <property type="project" value="InterPro"/>
</dbReference>
<reference evidence="9 10" key="1">
    <citation type="submission" date="2019-09" db="EMBL/GenBank/DDBJ databases">
        <authorList>
            <person name="Valk L.C."/>
        </authorList>
    </citation>
    <scope>NUCLEOTIDE SEQUENCE [LARGE SCALE GENOMIC DNA]</scope>
    <source>
        <strain evidence="9">GalUA</strain>
    </source>
</reference>
<reference evidence="9 10" key="2">
    <citation type="submission" date="2020-02" db="EMBL/GenBank/DDBJ databases">
        <title>Candidatus Galacturonibacter soehngenii shows hetero-acetogenic catabolism of galacturonic acid but lacks a canonical carbon monoxide dehydrogenase/acetyl-CoA synthase complex.</title>
        <authorList>
            <person name="Diender M."/>
            <person name="Stouten G.R."/>
            <person name="Petersen J.F."/>
            <person name="Nielsen P.H."/>
            <person name="Dueholm M.S."/>
            <person name="Pronk J.T."/>
            <person name="Van Loosdrecht M.C.M."/>
        </authorList>
    </citation>
    <scope>NUCLEOTIDE SEQUENCE [LARGE SCALE GENOMIC DNA]</scope>
    <source>
        <strain evidence="9">GalUA</strain>
    </source>
</reference>
<evidence type="ECO:0000256" key="1">
    <source>
        <dbReference type="ARBA" id="ARBA00009375"/>
    </source>
</evidence>
<dbReference type="HAMAP" id="MF_00171">
    <property type="entry name" value="TruA"/>
    <property type="match status" value="1"/>
</dbReference>
<dbReference type="PANTHER" id="PTHR11142:SF0">
    <property type="entry name" value="TRNA PSEUDOURIDINE SYNTHASE-LIKE 1"/>
    <property type="match status" value="1"/>
</dbReference>
<name>A0A7V7QNI0_9FIRM</name>
<protein>
    <recommendedName>
        <fullName evidence="4">tRNA pseudouridine synthase A</fullName>
        <ecNumber evidence="4">5.4.99.12</ecNumber>
    </recommendedName>
    <alternativeName>
        <fullName evidence="4">tRNA pseudouridine(38-40) synthase</fullName>
    </alternativeName>
    <alternativeName>
        <fullName evidence="4">tRNA pseudouridylate synthase I</fullName>
    </alternativeName>
    <alternativeName>
        <fullName evidence="4">tRNA-uridine isomerase I</fullName>
    </alternativeName>
</protein>
<comment type="caution">
    <text evidence="4">Lacks conserved residue(s) required for the propagation of feature annotation.</text>
</comment>
<comment type="subunit">
    <text evidence="4">Homodimer.</text>
</comment>
<feature type="domain" description="Pseudouridine synthase I TruA alpha/beta" evidence="8">
    <location>
        <begin position="8"/>
        <end position="104"/>
    </location>
</feature>
<dbReference type="Gene3D" id="3.30.70.580">
    <property type="entry name" value="Pseudouridine synthase I, catalytic domain, N-terminal subdomain"/>
    <property type="match status" value="1"/>
</dbReference>
<proteinExistence type="inferred from homology"/>
<evidence type="ECO:0000256" key="3">
    <source>
        <dbReference type="ARBA" id="ARBA00023235"/>
    </source>
</evidence>
<dbReference type="Gene3D" id="3.30.70.660">
    <property type="entry name" value="Pseudouridine synthase I, catalytic domain, C-terminal subdomain"/>
    <property type="match status" value="1"/>
</dbReference>
<feature type="active site" description="Nucleophile" evidence="4 5">
    <location>
        <position position="53"/>
    </location>
</feature>
<dbReference type="InterPro" id="IPR020097">
    <property type="entry name" value="PsdUridine_synth_TruA_a/b_dom"/>
</dbReference>
<dbReference type="RefSeq" id="WP_151141193.1">
    <property type="nucleotide sequence ID" value="NZ_WAGX01000003.1"/>
</dbReference>
<evidence type="ECO:0000256" key="7">
    <source>
        <dbReference type="RuleBase" id="RU003792"/>
    </source>
</evidence>
<evidence type="ECO:0000256" key="4">
    <source>
        <dbReference type="HAMAP-Rule" id="MF_00171"/>
    </source>
</evidence>
<accession>A0A7V7QNI0</accession>
<keyword evidence="2 4" id="KW-0819">tRNA processing</keyword>
<feature type="domain" description="Pseudouridine synthase I TruA alpha/beta" evidence="8">
    <location>
        <begin position="144"/>
        <end position="246"/>
    </location>
</feature>
<dbReference type="GO" id="GO:0160147">
    <property type="term" value="F:tRNA pseudouridine(38-40) synthase activity"/>
    <property type="evidence" value="ECO:0007669"/>
    <property type="project" value="UniProtKB-EC"/>
</dbReference>
<dbReference type="OrthoDB" id="9811823at2"/>
<dbReference type="CDD" id="cd02570">
    <property type="entry name" value="PseudoU_synth_EcTruA"/>
    <property type="match status" value="1"/>
</dbReference>
<evidence type="ECO:0000313" key="10">
    <source>
        <dbReference type="Proteomes" id="UP000461768"/>
    </source>
</evidence>
<dbReference type="Pfam" id="PF01416">
    <property type="entry name" value="PseudoU_synth_1"/>
    <property type="match status" value="2"/>
</dbReference>
<dbReference type="EC" id="5.4.99.12" evidence="4"/>
<dbReference type="InterPro" id="IPR020103">
    <property type="entry name" value="PsdUridine_synth_cat_dom_sf"/>
</dbReference>
<dbReference type="InterPro" id="IPR020094">
    <property type="entry name" value="TruA/RsuA/RluB/E/F_N"/>
</dbReference>
<evidence type="ECO:0000259" key="8">
    <source>
        <dbReference type="Pfam" id="PF01416"/>
    </source>
</evidence>
<dbReference type="GO" id="GO:0031119">
    <property type="term" value="P:tRNA pseudouridine synthesis"/>
    <property type="evidence" value="ECO:0007669"/>
    <property type="project" value="UniProtKB-UniRule"/>
</dbReference>
<dbReference type="AlphaFoldDB" id="A0A7V7QNI0"/>
<keyword evidence="3 4" id="KW-0413">Isomerase</keyword>
<dbReference type="FunFam" id="3.30.70.580:FF:000001">
    <property type="entry name" value="tRNA pseudouridine synthase A"/>
    <property type="match status" value="1"/>
</dbReference>
<dbReference type="InterPro" id="IPR020095">
    <property type="entry name" value="PsdUridine_synth_TruA_C"/>
</dbReference>
<dbReference type="SUPFAM" id="SSF55120">
    <property type="entry name" value="Pseudouridine synthase"/>
    <property type="match status" value="1"/>
</dbReference>
<dbReference type="PANTHER" id="PTHR11142">
    <property type="entry name" value="PSEUDOURIDYLATE SYNTHASE"/>
    <property type="match status" value="1"/>
</dbReference>
<feature type="binding site" evidence="4 6">
    <location>
        <position position="111"/>
    </location>
    <ligand>
        <name>substrate</name>
    </ligand>
</feature>
<sequence>MKNYMLTIQYDGTAYNGWQKQKNTKNTIQGILENKLSILLSEQIELNGSGRTDRGVHAIGQTANFKTKSKIDPSLFLERLNHILPLDILVTKIEEVDLTFHSRFSAVKKKYSYHIYYGEKPNVFRRRYVYHCEANLDIEQMKKASKLLIGVNDYRGFSSVKDVDKDCVRQLYDITFVEDKEELILCFFGNGFLYNMVRILAGTLLGIGKGALSIDDIERTLLTKKRDFAGETLPSKGLVLEKVYYDSRK</sequence>
<comment type="catalytic activity">
    <reaction evidence="4 7">
        <text>uridine(38/39/40) in tRNA = pseudouridine(38/39/40) in tRNA</text>
        <dbReference type="Rhea" id="RHEA:22376"/>
        <dbReference type="Rhea" id="RHEA-COMP:10085"/>
        <dbReference type="Rhea" id="RHEA-COMP:10087"/>
        <dbReference type="ChEBI" id="CHEBI:65314"/>
        <dbReference type="ChEBI" id="CHEBI:65315"/>
        <dbReference type="EC" id="5.4.99.12"/>
    </reaction>
</comment>
<comment type="function">
    <text evidence="4">Formation of pseudouridine at positions 38, 39 and 40 in the anticodon stem and loop of transfer RNAs.</text>
</comment>
<evidence type="ECO:0000313" key="9">
    <source>
        <dbReference type="EMBL" id="KAB1440589.1"/>
    </source>
</evidence>
<dbReference type="NCBIfam" id="TIGR00071">
    <property type="entry name" value="hisT_truA"/>
    <property type="match status" value="1"/>
</dbReference>
<dbReference type="EMBL" id="WAGX01000003">
    <property type="protein sequence ID" value="KAB1440589.1"/>
    <property type="molecule type" value="Genomic_DNA"/>
</dbReference>
<dbReference type="Proteomes" id="UP000461768">
    <property type="component" value="Unassembled WGS sequence"/>
</dbReference>
<dbReference type="PIRSF" id="PIRSF001430">
    <property type="entry name" value="tRNA_psdUrid_synth"/>
    <property type="match status" value="1"/>
</dbReference>
<gene>
    <name evidence="4 9" type="primary">truA</name>
    <name evidence="9" type="ORF">F7O84_01800</name>
</gene>
<evidence type="ECO:0000256" key="6">
    <source>
        <dbReference type="PIRSR" id="PIRSR001430-2"/>
    </source>
</evidence>
<comment type="caution">
    <text evidence="9">The sequence shown here is derived from an EMBL/GenBank/DDBJ whole genome shotgun (WGS) entry which is preliminary data.</text>
</comment>